<dbReference type="Proteomes" id="UP000663419">
    <property type="component" value="Chromosome 1"/>
</dbReference>
<accession>A0A8A1LAV6</accession>
<evidence type="ECO:0000313" key="3">
    <source>
        <dbReference type="Proteomes" id="UP000663419"/>
    </source>
</evidence>
<organism evidence="2 3">
    <name type="scientific">Ajellomyces capsulatus (strain H88)</name>
    <name type="common">Darling's disease fungus</name>
    <name type="synonym">Histoplasma capsulatum</name>
    <dbReference type="NCBI Taxonomy" id="544711"/>
    <lineage>
        <taxon>Eukaryota</taxon>
        <taxon>Fungi</taxon>
        <taxon>Dikarya</taxon>
        <taxon>Ascomycota</taxon>
        <taxon>Pezizomycotina</taxon>
        <taxon>Eurotiomycetes</taxon>
        <taxon>Eurotiomycetidae</taxon>
        <taxon>Onygenales</taxon>
        <taxon>Ajellomycetaceae</taxon>
        <taxon>Histoplasma</taxon>
    </lineage>
</organism>
<proteinExistence type="predicted"/>
<feature type="region of interest" description="Disordered" evidence="1">
    <location>
        <begin position="43"/>
        <end position="66"/>
    </location>
</feature>
<protein>
    <submittedName>
        <fullName evidence="2">Uncharacterized protein</fullName>
    </submittedName>
</protein>
<name>A0A8A1LAV6_AJEC8</name>
<reference evidence="2" key="1">
    <citation type="submission" date="2021-01" db="EMBL/GenBank/DDBJ databases">
        <title>Chromosome-level genome assembly of a human fungal pathogen reveals clustering of transcriptionally co-regulated genes.</title>
        <authorList>
            <person name="Voorhies M."/>
            <person name="Cohen S."/>
            <person name="Shea T.P."/>
            <person name="Petrus S."/>
            <person name="Munoz J.F."/>
            <person name="Poplawski S."/>
            <person name="Goldman W.E."/>
            <person name="Michael T."/>
            <person name="Cuomo C.A."/>
            <person name="Sil A."/>
            <person name="Beyhan S."/>
        </authorList>
    </citation>
    <scope>NUCLEOTIDE SEQUENCE</scope>
    <source>
        <strain evidence="2">H88</strain>
    </source>
</reference>
<evidence type="ECO:0000313" key="2">
    <source>
        <dbReference type="EMBL" id="QSS48907.1"/>
    </source>
</evidence>
<dbReference type="AlphaFoldDB" id="A0A8A1LAV6"/>
<evidence type="ECO:0000256" key="1">
    <source>
        <dbReference type="SAM" id="MobiDB-lite"/>
    </source>
</evidence>
<dbReference type="EMBL" id="CP069102">
    <property type="protein sequence ID" value="QSS48907.1"/>
    <property type="molecule type" value="Genomic_DNA"/>
</dbReference>
<feature type="compositionally biased region" description="Polar residues" evidence="1">
    <location>
        <begin position="50"/>
        <end position="66"/>
    </location>
</feature>
<gene>
    <name evidence="2" type="ORF">I7I53_09114</name>
</gene>
<sequence>MRRWVTSSGNLLAGFTPLAIRSPTTPICRRLWGNGFLCSSGPEPLKQPLNHPSKQPLNTSPARDCW</sequence>
<dbReference type="VEuPathDB" id="FungiDB:I7I53_09114"/>